<gene>
    <name evidence="1" type="ORF">VNO77_10511</name>
</gene>
<sequence>MVVTLVVVLAAEEVGTGSGRSKYYKVSMLTCTMLFVRALVTECSLPPRVFVGEQLILKWDSCTSSLEMRDVIYKKNLA</sequence>
<name>A0AAN9ME64_CANGL</name>
<protein>
    <submittedName>
        <fullName evidence="1">Uncharacterized protein</fullName>
    </submittedName>
</protein>
<comment type="caution">
    <text evidence="1">The sequence shown here is derived from an EMBL/GenBank/DDBJ whole genome shotgun (WGS) entry which is preliminary data.</text>
</comment>
<dbReference type="AlphaFoldDB" id="A0AAN9ME64"/>
<dbReference type="EMBL" id="JAYMYQ010000002">
    <property type="protein sequence ID" value="KAK7351219.1"/>
    <property type="molecule type" value="Genomic_DNA"/>
</dbReference>
<proteinExistence type="predicted"/>
<reference evidence="1 2" key="1">
    <citation type="submission" date="2024-01" db="EMBL/GenBank/DDBJ databases">
        <title>The genomes of 5 underutilized Papilionoideae crops provide insights into root nodulation and disease resistanc.</title>
        <authorList>
            <person name="Jiang F."/>
        </authorList>
    </citation>
    <scope>NUCLEOTIDE SEQUENCE [LARGE SCALE GENOMIC DNA]</scope>
    <source>
        <strain evidence="1">LVBAO_FW01</strain>
        <tissue evidence="1">Leaves</tissue>
    </source>
</reference>
<evidence type="ECO:0000313" key="2">
    <source>
        <dbReference type="Proteomes" id="UP001367508"/>
    </source>
</evidence>
<accession>A0AAN9ME64</accession>
<organism evidence="1 2">
    <name type="scientific">Canavalia gladiata</name>
    <name type="common">Sword bean</name>
    <name type="synonym">Dolichos gladiatus</name>
    <dbReference type="NCBI Taxonomy" id="3824"/>
    <lineage>
        <taxon>Eukaryota</taxon>
        <taxon>Viridiplantae</taxon>
        <taxon>Streptophyta</taxon>
        <taxon>Embryophyta</taxon>
        <taxon>Tracheophyta</taxon>
        <taxon>Spermatophyta</taxon>
        <taxon>Magnoliopsida</taxon>
        <taxon>eudicotyledons</taxon>
        <taxon>Gunneridae</taxon>
        <taxon>Pentapetalae</taxon>
        <taxon>rosids</taxon>
        <taxon>fabids</taxon>
        <taxon>Fabales</taxon>
        <taxon>Fabaceae</taxon>
        <taxon>Papilionoideae</taxon>
        <taxon>50 kb inversion clade</taxon>
        <taxon>NPAAA clade</taxon>
        <taxon>indigoferoid/millettioid clade</taxon>
        <taxon>Phaseoleae</taxon>
        <taxon>Canavalia</taxon>
    </lineage>
</organism>
<dbReference type="Proteomes" id="UP001367508">
    <property type="component" value="Unassembled WGS sequence"/>
</dbReference>
<evidence type="ECO:0000313" key="1">
    <source>
        <dbReference type="EMBL" id="KAK7351219.1"/>
    </source>
</evidence>
<keyword evidence="2" id="KW-1185">Reference proteome</keyword>